<gene>
    <name evidence="1" type="ORF">ACH5RR_029288</name>
</gene>
<evidence type="ECO:0000313" key="1">
    <source>
        <dbReference type="EMBL" id="KAL3509887.1"/>
    </source>
</evidence>
<dbReference type="AlphaFoldDB" id="A0ABD2YUI7"/>
<proteinExistence type="predicted"/>
<dbReference type="EMBL" id="JBJUIK010000012">
    <property type="protein sequence ID" value="KAL3509887.1"/>
    <property type="molecule type" value="Genomic_DNA"/>
</dbReference>
<comment type="caution">
    <text evidence="1">The sequence shown here is derived from an EMBL/GenBank/DDBJ whole genome shotgun (WGS) entry which is preliminary data.</text>
</comment>
<reference evidence="1 2" key="1">
    <citation type="submission" date="2024-11" db="EMBL/GenBank/DDBJ databases">
        <title>A near-complete genome assembly of Cinchona calisaya.</title>
        <authorList>
            <person name="Lian D.C."/>
            <person name="Zhao X.W."/>
            <person name="Wei L."/>
        </authorList>
    </citation>
    <scope>NUCLEOTIDE SEQUENCE [LARGE SCALE GENOMIC DNA]</scope>
    <source>
        <tissue evidence="1">Nenye</tissue>
    </source>
</reference>
<protein>
    <submittedName>
        <fullName evidence="1">Uncharacterized protein</fullName>
    </submittedName>
</protein>
<dbReference type="Proteomes" id="UP001630127">
    <property type="component" value="Unassembled WGS sequence"/>
</dbReference>
<sequence>MPRDKKDELLHRRREYYVEKKMEKEAGVKSPPLKTRVFRIKTLIGRKRHKTTLKKLTRLEKVTKKPLELPTLPNYQHCDAERFYLEPPNFRCARGEVSYVIQAMPDWASGIQLYFHDTKEELSRRHDAPPKLRESTVKLLMSILGQNPYAKFFKGFTGHSKS</sequence>
<accession>A0ABD2YUI7</accession>
<keyword evidence="2" id="KW-1185">Reference proteome</keyword>
<name>A0ABD2YUI7_9GENT</name>
<evidence type="ECO:0000313" key="2">
    <source>
        <dbReference type="Proteomes" id="UP001630127"/>
    </source>
</evidence>
<organism evidence="1 2">
    <name type="scientific">Cinchona calisaya</name>
    <dbReference type="NCBI Taxonomy" id="153742"/>
    <lineage>
        <taxon>Eukaryota</taxon>
        <taxon>Viridiplantae</taxon>
        <taxon>Streptophyta</taxon>
        <taxon>Embryophyta</taxon>
        <taxon>Tracheophyta</taxon>
        <taxon>Spermatophyta</taxon>
        <taxon>Magnoliopsida</taxon>
        <taxon>eudicotyledons</taxon>
        <taxon>Gunneridae</taxon>
        <taxon>Pentapetalae</taxon>
        <taxon>asterids</taxon>
        <taxon>lamiids</taxon>
        <taxon>Gentianales</taxon>
        <taxon>Rubiaceae</taxon>
        <taxon>Cinchonoideae</taxon>
        <taxon>Cinchoneae</taxon>
        <taxon>Cinchona</taxon>
    </lineage>
</organism>